<gene>
    <name evidence="1" type="ORF">KY290_032037</name>
</gene>
<evidence type="ECO:0000313" key="2">
    <source>
        <dbReference type="Proteomes" id="UP000826656"/>
    </source>
</evidence>
<reference evidence="1 2" key="1">
    <citation type="journal article" date="2021" name="bioRxiv">
        <title>Chromosome-scale and haplotype-resolved genome assembly of a tetraploid potato cultivar.</title>
        <authorList>
            <person name="Sun H."/>
            <person name="Jiao W.-B."/>
            <person name="Krause K."/>
            <person name="Campoy J.A."/>
            <person name="Goel M."/>
            <person name="Folz-Donahue K."/>
            <person name="Kukat C."/>
            <person name="Huettel B."/>
            <person name="Schneeberger K."/>
        </authorList>
    </citation>
    <scope>NUCLEOTIDE SEQUENCE [LARGE SCALE GENOMIC DNA]</scope>
    <source>
        <strain evidence="1">SolTubOtavaFocal</strain>
        <tissue evidence="1">Leaves</tissue>
    </source>
</reference>
<accession>A0ABQ7UBL8</accession>
<comment type="caution">
    <text evidence="1">The sequence shown here is derived from an EMBL/GenBank/DDBJ whole genome shotgun (WGS) entry which is preliminary data.</text>
</comment>
<organism evidence="1 2">
    <name type="scientific">Solanum tuberosum</name>
    <name type="common">Potato</name>
    <dbReference type="NCBI Taxonomy" id="4113"/>
    <lineage>
        <taxon>Eukaryota</taxon>
        <taxon>Viridiplantae</taxon>
        <taxon>Streptophyta</taxon>
        <taxon>Embryophyta</taxon>
        <taxon>Tracheophyta</taxon>
        <taxon>Spermatophyta</taxon>
        <taxon>Magnoliopsida</taxon>
        <taxon>eudicotyledons</taxon>
        <taxon>Gunneridae</taxon>
        <taxon>Pentapetalae</taxon>
        <taxon>asterids</taxon>
        <taxon>lamiids</taxon>
        <taxon>Solanales</taxon>
        <taxon>Solanaceae</taxon>
        <taxon>Solanoideae</taxon>
        <taxon>Solaneae</taxon>
        <taxon>Solanum</taxon>
    </lineage>
</organism>
<sequence>MGGICPYPRGDIPPDIYWEGTSFQSVFIISNACSEIRGTAIPVDESHHIIDCPVGSNQLTLLT</sequence>
<keyword evidence="2" id="KW-1185">Reference proteome</keyword>
<dbReference type="EMBL" id="JAIVGD010000023">
    <property type="protein sequence ID" value="KAH0744044.1"/>
    <property type="molecule type" value="Genomic_DNA"/>
</dbReference>
<evidence type="ECO:0000313" key="1">
    <source>
        <dbReference type="EMBL" id="KAH0744044.1"/>
    </source>
</evidence>
<dbReference type="Proteomes" id="UP000826656">
    <property type="component" value="Unassembled WGS sequence"/>
</dbReference>
<proteinExistence type="predicted"/>
<protein>
    <submittedName>
        <fullName evidence="1">Uncharacterized protein</fullName>
    </submittedName>
</protein>
<name>A0ABQ7UBL8_SOLTU</name>